<evidence type="ECO:0000313" key="2">
    <source>
        <dbReference type="EMBL" id="MBB5626610.1"/>
    </source>
</evidence>
<feature type="transmembrane region" description="Helical" evidence="1">
    <location>
        <begin position="64"/>
        <end position="86"/>
    </location>
</feature>
<proteinExistence type="predicted"/>
<name>A0A7W8Z3L4_9ACTN</name>
<organism evidence="2 3">
    <name type="scientific">Sphaerisporangium krabiense</name>
    <dbReference type="NCBI Taxonomy" id="763782"/>
    <lineage>
        <taxon>Bacteria</taxon>
        <taxon>Bacillati</taxon>
        <taxon>Actinomycetota</taxon>
        <taxon>Actinomycetes</taxon>
        <taxon>Streptosporangiales</taxon>
        <taxon>Streptosporangiaceae</taxon>
        <taxon>Sphaerisporangium</taxon>
    </lineage>
</organism>
<dbReference type="RefSeq" id="WP_184610665.1">
    <property type="nucleotide sequence ID" value="NZ_BOOS01000029.1"/>
</dbReference>
<keyword evidence="1" id="KW-1133">Transmembrane helix</keyword>
<keyword evidence="1" id="KW-0472">Membrane</keyword>
<sequence>MTTTEPLGSVTIGAREVYNELRTVSGKVDQLGNKIDAVTIAHEDIRSDHLDHETRIRALERNRWPLPSLAALIALASLILAVITFARGG</sequence>
<keyword evidence="1" id="KW-0812">Transmembrane</keyword>
<evidence type="ECO:0000313" key="3">
    <source>
        <dbReference type="Proteomes" id="UP000588112"/>
    </source>
</evidence>
<dbReference type="AlphaFoldDB" id="A0A7W8Z3L4"/>
<keyword evidence="3" id="KW-1185">Reference proteome</keyword>
<gene>
    <name evidence="2" type="ORF">BJ981_002309</name>
</gene>
<protein>
    <submittedName>
        <fullName evidence="2">Uncharacterized protein</fullName>
    </submittedName>
</protein>
<comment type="caution">
    <text evidence="2">The sequence shown here is derived from an EMBL/GenBank/DDBJ whole genome shotgun (WGS) entry which is preliminary data.</text>
</comment>
<dbReference type="Proteomes" id="UP000588112">
    <property type="component" value="Unassembled WGS sequence"/>
</dbReference>
<evidence type="ECO:0000256" key="1">
    <source>
        <dbReference type="SAM" id="Phobius"/>
    </source>
</evidence>
<dbReference type="EMBL" id="JACHBR010000001">
    <property type="protein sequence ID" value="MBB5626610.1"/>
    <property type="molecule type" value="Genomic_DNA"/>
</dbReference>
<reference evidence="2 3" key="1">
    <citation type="submission" date="2020-08" db="EMBL/GenBank/DDBJ databases">
        <title>Sequencing the genomes of 1000 actinobacteria strains.</title>
        <authorList>
            <person name="Klenk H.-P."/>
        </authorList>
    </citation>
    <scope>NUCLEOTIDE SEQUENCE [LARGE SCALE GENOMIC DNA]</scope>
    <source>
        <strain evidence="2 3">DSM 45790</strain>
    </source>
</reference>
<accession>A0A7W8Z3L4</accession>